<reference evidence="3 4" key="1">
    <citation type="submission" date="2020-08" db="EMBL/GenBank/DDBJ databases">
        <title>Functional genomics of gut bacteria from endangered species of beetles.</title>
        <authorList>
            <person name="Carlos-Shanley C."/>
        </authorList>
    </citation>
    <scope>NUCLEOTIDE SEQUENCE [LARGE SCALE GENOMIC DNA]</scope>
    <source>
        <strain evidence="3 4">S00198</strain>
    </source>
</reference>
<dbReference type="AlphaFoldDB" id="A0A7X0UC77"/>
<comment type="caution">
    <text evidence="3">The sequence shown here is derived from an EMBL/GenBank/DDBJ whole genome shotgun (WGS) entry which is preliminary data.</text>
</comment>
<feature type="compositionally biased region" description="Basic and acidic residues" evidence="2">
    <location>
        <begin position="50"/>
        <end position="69"/>
    </location>
</feature>
<dbReference type="EMBL" id="JACHLK010000016">
    <property type="protein sequence ID" value="MBB6563102.1"/>
    <property type="molecule type" value="Genomic_DNA"/>
</dbReference>
<keyword evidence="4" id="KW-1185">Reference proteome</keyword>
<protein>
    <submittedName>
        <fullName evidence="3">Crotonobetainyl-CoA:carnitine CoA-transferase CaiB-like acyl-CoA transferase</fullName>
    </submittedName>
</protein>
<accession>A0A7X0UC77</accession>
<evidence type="ECO:0000313" key="4">
    <source>
        <dbReference type="Proteomes" id="UP000575083"/>
    </source>
</evidence>
<evidence type="ECO:0000256" key="1">
    <source>
        <dbReference type="ARBA" id="ARBA00022679"/>
    </source>
</evidence>
<dbReference type="GO" id="GO:0008410">
    <property type="term" value="F:CoA-transferase activity"/>
    <property type="evidence" value="ECO:0007669"/>
    <property type="project" value="TreeGrafter"/>
</dbReference>
<feature type="region of interest" description="Disordered" evidence="2">
    <location>
        <begin position="50"/>
        <end position="75"/>
    </location>
</feature>
<organism evidence="3 4">
    <name type="scientific">Acidovorax soli</name>
    <dbReference type="NCBI Taxonomy" id="592050"/>
    <lineage>
        <taxon>Bacteria</taxon>
        <taxon>Pseudomonadati</taxon>
        <taxon>Pseudomonadota</taxon>
        <taxon>Betaproteobacteria</taxon>
        <taxon>Burkholderiales</taxon>
        <taxon>Comamonadaceae</taxon>
        <taxon>Acidovorax</taxon>
    </lineage>
</organism>
<dbReference type="InterPro" id="IPR044855">
    <property type="entry name" value="CoA-Trfase_III_dom3_sf"/>
</dbReference>
<dbReference type="InterPro" id="IPR023606">
    <property type="entry name" value="CoA-Trfase_III_dom_1_sf"/>
</dbReference>
<gene>
    <name evidence="3" type="ORF">HNP48_005819</name>
</gene>
<dbReference type="InterPro" id="IPR003673">
    <property type="entry name" value="CoA-Trfase_fam_III"/>
</dbReference>
<evidence type="ECO:0000313" key="3">
    <source>
        <dbReference type="EMBL" id="MBB6563102.1"/>
    </source>
</evidence>
<dbReference type="Pfam" id="PF02515">
    <property type="entry name" value="CoA_transf_3"/>
    <property type="match status" value="1"/>
</dbReference>
<name>A0A7X0UC77_9BURK</name>
<evidence type="ECO:0000256" key="2">
    <source>
        <dbReference type="SAM" id="MobiDB-lite"/>
    </source>
</evidence>
<sequence>MNELPMQPPAHAASAMPLAGYRVLDLTIARAGPVAVRLLADWGADVVRIDPPDRKPTLGPRRGSDEQNLHRNKRSLSVNLKTAEGMRVLRQLVERSDVVVENFRSSVKERLGLTYEALRAVNPRIILASISGFGQTGPYAERPGLDQIVQGMSGLSSVTGEPGRGPYRTGIAISDTTAGMFLGQGILLALLHRERTGQGQWVHTSLLEAMLNKLDFQGARYTVEGKVPGQEGNSHPTLVPMGTFAARDGQVNICGPGAAMWGKLCEFLQAPHLAEDGRYKDQPSRLAHRRELEEAISAITRQFDVADLVERLNQAGVPCGPVYDIGQAFEDVQAKHLRMTRPAPHAELGALPLLRSPINLSGCSHPEAFQRAAPDAGEHTNEVLRELGYSDASIAAMRGEGAVA</sequence>
<dbReference type="SUPFAM" id="SSF89796">
    <property type="entry name" value="CoA-transferase family III (CaiB/BaiF)"/>
    <property type="match status" value="1"/>
</dbReference>
<dbReference type="Gene3D" id="3.40.50.10540">
    <property type="entry name" value="Crotonobetainyl-coa:carnitine coa-transferase, domain 1"/>
    <property type="match status" value="1"/>
</dbReference>
<dbReference type="PANTHER" id="PTHR48207">
    <property type="entry name" value="SUCCINATE--HYDROXYMETHYLGLUTARATE COA-TRANSFERASE"/>
    <property type="match status" value="1"/>
</dbReference>
<dbReference type="InterPro" id="IPR050483">
    <property type="entry name" value="CoA-transferase_III_domain"/>
</dbReference>
<dbReference type="PANTHER" id="PTHR48207:SF3">
    <property type="entry name" value="SUCCINATE--HYDROXYMETHYLGLUTARATE COA-TRANSFERASE"/>
    <property type="match status" value="1"/>
</dbReference>
<dbReference type="Gene3D" id="3.30.1540.10">
    <property type="entry name" value="formyl-coa transferase, domain 3"/>
    <property type="match status" value="1"/>
</dbReference>
<dbReference type="Proteomes" id="UP000575083">
    <property type="component" value="Unassembled WGS sequence"/>
</dbReference>
<proteinExistence type="predicted"/>
<keyword evidence="1 3" id="KW-0808">Transferase</keyword>